<reference evidence="1 2" key="1">
    <citation type="submission" date="2019-04" db="EMBL/GenBank/DDBJ databases">
        <title>Sphingobacterium olei sp. nov., isolated from oil-contaminated soil.</title>
        <authorList>
            <person name="Liu B."/>
        </authorList>
    </citation>
    <scope>NUCLEOTIDE SEQUENCE [LARGE SCALE GENOMIC DNA]</scope>
    <source>
        <strain evidence="1 2">HAL-9</strain>
    </source>
</reference>
<accession>A0A4U0P3S1</accession>
<dbReference type="AlphaFoldDB" id="A0A4U0P3S1"/>
<dbReference type="OrthoDB" id="1262957at2"/>
<dbReference type="Proteomes" id="UP000306808">
    <property type="component" value="Unassembled WGS sequence"/>
</dbReference>
<gene>
    <name evidence="1" type="ORF">FAZ15_05600</name>
</gene>
<name>A0A4U0P3S1_9SPHI</name>
<protein>
    <submittedName>
        <fullName evidence="1">Uncharacterized protein</fullName>
    </submittedName>
</protein>
<dbReference type="EMBL" id="SUME01000002">
    <property type="protein sequence ID" value="TJZ61987.1"/>
    <property type="molecule type" value="Genomic_DNA"/>
</dbReference>
<evidence type="ECO:0000313" key="1">
    <source>
        <dbReference type="EMBL" id="TJZ61987.1"/>
    </source>
</evidence>
<evidence type="ECO:0000313" key="2">
    <source>
        <dbReference type="Proteomes" id="UP000306808"/>
    </source>
</evidence>
<organism evidence="1 2">
    <name type="scientific">Sphingobacterium olei</name>
    <dbReference type="NCBI Taxonomy" id="2571155"/>
    <lineage>
        <taxon>Bacteria</taxon>
        <taxon>Pseudomonadati</taxon>
        <taxon>Bacteroidota</taxon>
        <taxon>Sphingobacteriia</taxon>
        <taxon>Sphingobacteriales</taxon>
        <taxon>Sphingobacteriaceae</taxon>
        <taxon>Sphingobacterium</taxon>
    </lineage>
</organism>
<proteinExistence type="predicted"/>
<dbReference type="RefSeq" id="WP_136900333.1">
    <property type="nucleotide sequence ID" value="NZ_SUME01000002.1"/>
</dbReference>
<keyword evidence="2" id="KW-1185">Reference proteome</keyword>
<sequence>MDFKILFPAPYQVSDIYDDNLDINIILDDGSVYFGTLFTLANINKLMVGSRDRYFWSTDMLIVEDLSHEGINSSIEAVLSDGYFENVFSKIGTIKTVFPDFGWENYSDVSKIDYEAF</sequence>
<comment type="caution">
    <text evidence="1">The sequence shown here is derived from an EMBL/GenBank/DDBJ whole genome shotgun (WGS) entry which is preliminary data.</text>
</comment>